<dbReference type="RefSeq" id="WP_320004601.1">
    <property type="nucleotide sequence ID" value="NZ_JAUHJS010000005.1"/>
</dbReference>
<name>A0ABT8F6K9_9BACT</name>
<dbReference type="PANTHER" id="PTHR10283:SF82">
    <property type="entry name" value="SOLUTE CARRIER FAMILY 13 MEMBER 2"/>
    <property type="match status" value="1"/>
</dbReference>
<feature type="transmembrane region" description="Helical" evidence="6">
    <location>
        <begin position="410"/>
        <end position="435"/>
    </location>
</feature>
<comment type="caution">
    <text evidence="7">The sequence shown here is derived from an EMBL/GenBank/DDBJ whole genome shotgun (WGS) entry which is preliminary data.</text>
</comment>
<keyword evidence="3 6" id="KW-0812">Transmembrane</keyword>
<keyword evidence="5 6" id="KW-0472">Membrane</keyword>
<feature type="transmembrane region" description="Helical" evidence="6">
    <location>
        <begin position="385"/>
        <end position="404"/>
    </location>
</feature>
<evidence type="ECO:0000256" key="5">
    <source>
        <dbReference type="ARBA" id="ARBA00023136"/>
    </source>
</evidence>
<evidence type="ECO:0000256" key="1">
    <source>
        <dbReference type="ARBA" id="ARBA00004141"/>
    </source>
</evidence>
<dbReference type="EMBL" id="JAUHJS010000005">
    <property type="protein sequence ID" value="MDN4166067.1"/>
    <property type="molecule type" value="Genomic_DNA"/>
</dbReference>
<feature type="transmembrane region" description="Helical" evidence="6">
    <location>
        <begin position="82"/>
        <end position="100"/>
    </location>
</feature>
<organism evidence="7 8">
    <name type="scientific">Shiella aurantiaca</name>
    <dbReference type="NCBI Taxonomy" id="3058365"/>
    <lineage>
        <taxon>Bacteria</taxon>
        <taxon>Pseudomonadati</taxon>
        <taxon>Bacteroidota</taxon>
        <taxon>Cytophagia</taxon>
        <taxon>Cytophagales</taxon>
        <taxon>Shiellaceae</taxon>
        <taxon>Shiella</taxon>
    </lineage>
</organism>
<evidence type="ECO:0000313" key="8">
    <source>
        <dbReference type="Proteomes" id="UP001168552"/>
    </source>
</evidence>
<dbReference type="Pfam" id="PF00939">
    <property type="entry name" value="Na_sulph_symp"/>
    <property type="match status" value="1"/>
</dbReference>
<keyword evidence="2" id="KW-0813">Transport</keyword>
<proteinExistence type="predicted"/>
<feature type="transmembrane region" description="Helical" evidence="6">
    <location>
        <begin position="168"/>
        <end position="188"/>
    </location>
</feature>
<dbReference type="CDD" id="cd01115">
    <property type="entry name" value="SLC13_permease"/>
    <property type="match status" value="1"/>
</dbReference>
<evidence type="ECO:0000256" key="3">
    <source>
        <dbReference type="ARBA" id="ARBA00022692"/>
    </source>
</evidence>
<evidence type="ECO:0000256" key="2">
    <source>
        <dbReference type="ARBA" id="ARBA00022448"/>
    </source>
</evidence>
<sequence length="470" mass="50594">MSKRIGFWLGPVTFFLLYWGPSWGSMPPMAQATLAATLWVAIWWMTEAIPLAATSLLPLVLLPLTGVLSSSQTASAYGDSAVFLYLGGFILALGMEAWGLHRRIALGIIARIGGNYRTLVLGFMMATAFLSMWISNTATTLMMLPIAMGVIAHLQKSLSVDMKILPKALLLGIAYSASIGGIATPIGSPTNAILLGATRSLLQIDVTFTDWVMVGLPISVLLLFIAWWLLVKWVYPLQNRKNKEIEHTIEEEKVALGSVSKEEKRVMMVFIIVAAMWIFRGPLVAMGWTSLNDTAIGIMGALALFLIPSGAKGEKLLRWEATQKLPWGVLLLFGGGFAIAQAFQVSGLAAHVAGSLESLQGLPMLVALLLIALLVNFLTEITSNVATATLMMPILVSLGLALSWPPLPLLYTACIAASCAFMLPVATPPNAIVFGSGQVRVGDMVRAGFWLNIISTILIAALVYAMNFMQ</sequence>
<feature type="transmembrane region" description="Helical" evidence="6">
    <location>
        <begin position="294"/>
        <end position="313"/>
    </location>
</feature>
<gene>
    <name evidence="7" type="ORF">QWY31_11175</name>
</gene>
<dbReference type="PANTHER" id="PTHR10283">
    <property type="entry name" value="SOLUTE CARRIER FAMILY 13 MEMBER"/>
    <property type="match status" value="1"/>
</dbReference>
<feature type="transmembrane region" description="Helical" evidence="6">
    <location>
        <begin position="120"/>
        <end position="147"/>
    </location>
</feature>
<evidence type="ECO:0000256" key="4">
    <source>
        <dbReference type="ARBA" id="ARBA00022989"/>
    </source>
</evidence>
<accession>A0ABT8F6K9</accession>
<dbReference type="PROSITE" id="PS01271">
    <property type="entry name" value="NA_SULFATE"/>
    <property type="match status" value="1"/>
</dbReference>
<reference evidence="7" key="1">
    <citation type="submission" date="2023-06" db="EMBL/GenBank/DDBJ databases">
        <title>Cytophagales bacterium Strain LB-30, isolated from soil.</title>
        <authorList>
            <person name="Liu B."/>
        </authorList>
    </citation>
    <scope>NUCLEOTIDE SEQUENCE</scope>
    <source>
        <strain evidence="7">LB-30</strain>
    </source>
</reference>
<feature type="transmembrane region" description="Helical" evidence="6">
    <location>
        <begin position="208"/>
        <end position="231"/>
    </location>
</feature>
<dbReference type="NCBIfam" id="TIGR00785">
    <property type="entry name" value="dass"/>
    <property type="match status" value="1"/>
</dbReference>
<evidence type="ECO:0000256" key="6">
    <source>
        <dbReference type="SAM" id="Phobius"/>
    </source>
</evidence>
<dbReference type="InterPro" id="IPR031312">
    <property type="entry name" value="Na/sul_symport_CS"/>
</dbReference>
<feature type="transmembrane region" description="Helical" evidence="6">
    <location>
        <begin position="447"/>
        <end position="466"/>
    </location>
</feature>
<keyword evidence="4 6" id="KW-1133">Transmembrane helix</keyword>
<protein>
    <submittedName>
        <fullName evidence="7">SLC13 family permease</fullName>
    </submittedName>
</protein>
<dbReference type="Proteomes" id="UP001168552">
    <property type="component" value="Unassembled WGS sequence"/>
</dbReference>
<evidence type="ECO:0000313" key="7">
    <source>
        <dbReference type="EMBL" id="MDN4166067.1"/>
    </source>
</evidence>
<feature type="transmembrane region" description="Helical" evidence="6">
    <location>
        <begin position="361"/>
        <end position="378"/>
    </location>
</feature>
<dbReference type="InterPro" id="IPR001898">
    <property type="entry name" value="SLC13A/DASS"/>
</dbReference>
<comment type="subcellular location">
    <subcellularLocation>
        <location evidence="1">Membrane</location>
        <topology evidence="1">Multi-pass membrane protein</topology>
    </subcellularLocation>
</comment>
<keyword evidence="8" id="KW-1185">Reference proteome</keyword>
<feature type="transmembrane region" description="Helical" evidence="6">
    <location>
        <begin position="325"/>
        <end position="349"/>
    </location>
</feature>
<feature type="transmembrane region" description="Helical" evidence="6">
    <location>
        <begin position="266"/>
        <end position="288"/>
    </location>
</feature>